<evidence type="ECO:0000256" key="2">
    <source>
        <dbReference type="ARBA" id="ARBA00010565"/>
    </source>
</evidence>
<dbReference type="PANTHER" id="PTHR12772:SF0">
    <property type="entry name" value="DNA REPLICATION COMPLEX GINS PROTEIN PSF2"/>
    <property type="match status" value="1"/>
</dbReference>
<dbReference type="GO" id="GO:0000727">
    <property type="term" value="P:double-strand break repair via break-induced replication"/>
    <property type="evidence" value="ECO:0007669"/>
    <property type="project" value="TreeGrafter"/>
</dbReference>
<evidence type="ECO:0000259" key="8">
    <source>
        <dbReference type="Pfam" id="PF25005"/>
    </source>
</evidence>
<evidence type="ECO:0000313" key="10">
    <source>
        <dbReference type="RefSeq" id="XP_003745533.1"/>
    </source>
</evidence>
<proteinExistence type="inferred from homology"/>
<evidence type="ECO:0000259" key="7">
    <source>
        <dbReference type="Pfam" id="PF05916"/>
    </source>
</evidence>
<feature type="domain" description="DNA replication complex GINS protein PSF2 N-terminal" evidence="8">
    <location>
        <begin position="3"/>
        <end position="61"/>
    </location>
</feature>
<dbReference type="CDD" id="cd21694">
    <property type="entry name" value="GINS_B_Psf2"/>
    <property type="match status" value="1"/>
</dbReference>
<dbReference type="KEGG" id="goe:100898938"/>
<dbReference type="GO" id="GO:0071162">
    <property type="term" value="C:CMG complex"/>
    <property type="evidence" value="ECO:0007669"/>
    <property type="project" value="UniProtKB-ARBA"/>
</dbReference>
<feature type="region of interest" description="Disordered" evidence="6">
    <location>
        <begin position="173"/>
        <end position="201"/>
    </location>
</feature>
<dbReference type="Gene3D" id="3.40.5.50">
    <property type="match status" value="1"/>
</dbReference>
<evidence type="ECO:0000256" key="1">
    <source>
        <dbReference type="ARBA" id="ARBA00004123"/>
    </source>
</evidence>
<dbReference type="GO" id="GO:0006260">
    <property type="term" value="P:DNA replication"/>
    <property type="evidence" value="ECO:0007669"/>
    <property type="project" value="UniProtKB-KW"/>
</dbReference>
<protein>
    <recommendedName>
        <fullName evidence="5">DNA replication complex GINS protein PSF2</fullName>
    </recommendedName>
</protein>
<dbReference type="Pfam" id="PF05916">
    <property type="entry name" value="Sld5"/>
    <property type="match status" value="1"/>
</dbReference>
<reference evidence="10" key="1">
    <citation type="submission" date="2025-08" db="UniProtKB">
        <authorList>
            <consortium name="RefSeq"/>
        </authorList>
    </citation>
    <scope>IDENTIFICATION</scope>
</reference>
<organism evidence="9 10">
    <name type="scientific">Galendromus occidentalis</name>
    <name type="common">western predatory mite</name>
    <dbReference type="NCBI Taxonomy" id="34638"/>
    <lineage>
        <taxon>Eukaryota</taxon>
        <taxon>Metazoa</taxon>
        <taxon>Ecdysozoa</taxon>
        <taxon>Arthropoda</taxon>
        <taxon>Chelicerata</taxon>
        <taxon>Arachnida</taxon>
        <taxon>Acari</taxon>
        <taxon>Parasitiformes</taxon>
        <taxon>Mesostigmata</taxon>
        <taxon>Gamasina</taxon>
        <taxon>Phytoseioidea</taxon>
        <taxon>Phytoseiidae</taxon>
        <taxon>Typhlodrominae</taxon>
        <taxon>Galendromus</taxon>
    </lineage>
</organism>
<dbReference type="FunFam" id="1.20.58.1020:FF:000001">
    <property type="entry name" value="DNA replication complex GINS protein PSF2"/>
    <property type="match status" value="1"/>
</dbReference>
<dbReference type="InterPro" id="IPR056784">
    <property type="entry name" value="PSF2_N"/>
</dbReference>
<dbReference type="InterPro" id="IPR021151">
    <property type="entry name" value="GINS_A"/>
</dbReference>
<dbReference type="GeneID" id="100898938"/>
<dbReference type="CDD" id="cd11712">
    <property type="entry name" value="GINS_A_psf2"/>
    <property type="match status" value="1"/>
</dbReference>
<dbReference type="SUPFAM" id="SSF158573">
    <property type="entry name" value="GINS helical bundle-like"/>
    <property type="match status" value="1"/>
</dbReference>
<dbReference type="CTD" id="33641"/>
<keyword evidence="9" id="KW-1185">Reference proteome</keyword>
<keyword evidence="4 5" id="KW-0539">Nucleus</keyword>
<dbReference type="GO" id="GO:0000811">
    <property type="term" value="C:GINS complex"/>
    <property type="evidence" value="ECO:0007669"/>
    <property type="project" value="TreeGrafter"/>
</dbReference>
<feature type="domain" description="GINS subunit" evidence="7">
    <location>
        <begin position="65"/>
        <end position="168"/>
    </location>
</feature>
<evidence type="ECO:0000256" key="3">
    <source>
        <dbReference type="ARBA" id="ARBA00022705"/>
    </source>
</evidence>
<comment type="subcellular location">
    <subcellularLocation>
        <location evidence="1 5">Nucleus</location>
    </subcellularLocation>
</comment>
<accession>A0AAJ6QTQ4</accession>
<keyword evidence="3 5" id="KW-0235">DNA replication</keyword>
<dbReference type="AlphaFoldDB" id="A0AAJ6QTQ4"/>
<dbReference type="Proteomes" id="UP000694867">
    <property type="component" value="Unplaced"/>
</dbReference>
<evidence type="ECO:0000313" key="9">
    <source>
        <dbReference type="Proteomes" id="UP000694867"/>
    </source>
</evidence>
<dbReference type="PANTHER" id="PTHR12772">
    <property type="entry name" value="DNA REPLICATION COMPLEX GINS PROTEIN PSF2"/>
    <property type="match status" value="1"/>
</dbReference>
<comment type="subunit">
    <text evidence="5">Component of the GINS complex.</text>
</comment>
<feature type="compositionally biased region" description="Low complexity" evidence="6">
    <location>
        <begin position="183"/>
        <end position="201"/>
    </location>
</feature>
<dbReference type="Pfam" id="PF25005">
    <property type="entry name" value="PSF2_N"/>
    <property type="match status" value="1"/>
</dbReference>
<dbReference type="RefSeq" id="XP_003745533.1">
    <property type="nucleotide sequence ID" value="XM_003745485.1"/>
</dbReference>
<name>A0AAJ6QTQ4_9ACAR</name>
<gene>
    <name evidence="10" type="primary">LOC100898938</name>
</gene>
<comment type="similarity">
    <text evidence="2 5">Belongs to the GINS2/PSF2 family.</text>
</comment>
<sequence length="201" mass="23130">METQEVEFIAENTLIEIVPKFNHAVIHLITGDFGPFIAGMPVSVPLWAALNFRQRQKCRILPPAWMTVEELEKIKQEEKDSQVFTRIPSEHYREITQLLLENATPDIPRADEVHTLVKDIWDMRLAKLRSSTDVFIKSDEVHAQVDHLTMMELNTVRPLLLTSLRFVSRLKKNPEEQNSTINDSSTSFSVSMQVSDSEPMQ</sequence>
<evidence type="ECO:0000256" key="5">
    <source>
        <dbReference type="PIRNR" id="PIRNR028998"/>
    </source>
</evidence>
<dbReference type="FunFam" id="3.40.5.50:FF:000001">
    <property type="entry name" value="DNA replication complex GINS protein PSF2"/>
    <property type="match status" value="1"/>
</dbReference>
<evidence type="ECO:0000256" key="4">
    <source>
        <dbReference type="ARBA" id="ARBA00023242"/>
    </source>
</evidence>
<dbReference type="Gene3D" id="1.20.58.1020">
    <property type="match status" value="1"/>
</dbReference>
<dbReference type="SUPFAM" id="SSF160059">
    <property type="entry name" value="PriA/YqbF domain"/>
    <property type="match status" value="1"/>
</dbReference>
<dbReference type="InterPro" id="IPR036224">
    <property type="entry name" value="GINS_bundle-like_dom_sf"/>
</dbReference>
<dbReference type="PIRSF" id="PIRSF028998">
    <property type="entry name" value="GINS_Psf2_subgr"/>
    <property type="match status" value="1"/>
</dbReference>
<evidence type="ECO:0000256" key="6">
    <source>
        <dbReference type="SAM" id="MobiDB-lite"/>
    </source>
</evidence>
<dbReference type="InterPro" id="IPR007257">
    <property type="entry name" value="GINS_Psf2"/>
</dbReference>